<dbReference type="RefSeq" id="WP_154829763.1">
    <property type="nucleotide sequence ID" value="NZ_BAAAQH010000012.1"/>
</dbReference>
<feature type="signal peptide" evidence="1">
    <location>
        <begin position="1"/>
        <end position="31"/>
    </location>
</feature>
<comment type="caution">
    <text evidence="2">The sequence shown here is derived from an EMBL/GenBank/DDBJ whole genome shotgun (WGS) entry which is preliminary data.</text>
</comment>
<proteinExistence type="predicted"/>
<evidence type="ECO:0000256" key="1">
    <source>
        <dbReference type="SAM" id="SignalP"/>
    </source>
</evidence>
<keyword evidence="3" id="KW-1185">Reference proteome</keyword>
<evidence type="ECO:0000313" key="3">
    <source>
        <dbReference type="Proteomes" id="UP000315460"/>
    </source>
</evidence>
<sequence length="182" mass="19056">MTTKFRRGTTIAGGFAAAALAVGMASPVASAQNLEGPVKFWAAGNDQCEVEFTVLNSTNGVYPLDWWVEGQEREGDDLGLGNTGQLIDTRNYEPAVPEASYRSDYDVPLTTNVVVNLNDVAGLPPADDGAYVVNYRIAAGPEGNHRGDPDGYTTTVTGCETEDEGTGSLSLGSLDVFGSLGS</sequence>
<reference evidence="2 3" key="1">
    <citation type="submission" date="2017-05" db="EMBL/GenBank/DDBJ databases">
        <authorList>
            <person name="Varghese N."/>
            <person name="Submissions S."/>
        </authorList>
    </citation>
    <scope>NUCLEOTIDE SEQUENCE [LARGE SCALE GENOMIC DNA]</scope>
    <source>
        <strain evidence="2 3">DSM 45139</strain>
    </source>
</reference>
<dbReference type="Proteomes" id="UP000315460">
    <property type="component" value="Unassembled WGS sequence"/>
</dbReference>
<feature type="chain" id="PRO_5046917820" description="Secreted protein" evidence="1">
    <location>
        <begin position="32"/>
        <end position="182"/>
    </location>
</feature>
<evidence type="ECO:0000313" key="2">
    <source>
        <dbReference type="EMBL" id="SMO64286.1"/>
    </source>
</evidence>
<keyword evidence="1" id="KW-0732">Signal</keyword>
<gene>
    <name evidence="2" type="ORF">SAMN06265174_10365</name>
</gene>
<name>A0ABY1N2M5_9ACTN</name>
<evidence type="ECO:0008006" key="4">
    <source>
        <dbReference type="Google" id="ProtNLM"/>
    </source>
</evidence>
<dbReference type="EMBL" id="FXTG01000003">
    <property type="protein sequence ID" value="SMO64286.1"/>
    <property type="molecule type" value="Genomic_DNA"/>
</dbReference>
<protein>
    <recommendedName>
        <fullName evidence="4">Secreted protein</fullName>
    </recommendedName>
</protein>
<accession>A0ABY1N2M5</accession>
<organism evidence="2 3">
    <name type="scientific">Dietzia kunjamensis subsp. schimae</name>
    <dbReference type="NCBI Taxonomy" id="498198"/>
    <lineage>
        <taxon>Bacteria</taxon>
        <taxon>Bacillati</taxon>
        <taxon>Actinomycetota</taxon>
        <taxon>Actinomycetes</taxon>
        <taxon>Mycobacteriales</taxon>
        <taxon>Dietziaceae</taxon>
        <taxon>Dietzia</taxon>
    </lineage>
</organism>